<gene>
    <name evidence="1" type="ORF">SAMN05443639_10139</name>
</gene>
<dbReference type="RefSeq" id="WP_093514995.1">
    <property type="nucleotide sequence ID" value="NZ_FOIJ01000001.1"/>
</dbReference>
<sequence>MKEPANLRPGQVWVVRAEVATGIVLAQNGERFLSTGPPPYHVFDSAEEARAFCLRQLSEAPEVECILFHSAGRTEIFRA</sequence>
<keyword evidence="2" id="KW-1185">Reference proteome</keyword>
<dbReference type="AlphaFoldDB" id="A0A1H9YSH3"/>
<name>A0A1H9YSH3_9BACT</name>
<reference evidence="2" key="1">
    <citation type="submission" date="2016-10" db="EMBL/GenBank/DDBJ databases">
        <authorList>
            <person name="Varghese N."/>
            <person name="Submissions S."/>
        </authorList>
    </citation>
    <scope>NUCLEOTIDE SEQUENCE [LARGE SCALE GENOMIC DNA]</scope>
    <source>
        <strain evidence="2">DSM 16858</strain>
    </source>
</reference>
<accession>A0A1H9YSH3</accession>
<organism evidence="1 2">
    <name type="scientific">Stigmatella erecta</name>
    <dbReference type="NCBI Taxonomy" id="83460"/>
    <lineage>
        <taxon>Bacteria</taxon>
        <taxon>Pseudomonadati</taxon>
        <taxon>Myxococcota</taxon>
        <taxon>Myxococcia</taxon>
        <taxon>Myxococcales</taxon>
        <taxon>Cystobacterineae</taxon>
        <taxon>Archangiaceae</taxon>
        <taxon>Stigmatella</taxon>
    </lineage>
</organism>
<proteinExistence type="predicted"/>
<protein>
    <submittedName>
        <fullName evidence="1">Uncharacterized protein</fullName>
    </submittedName>
</protein>
<evidence type="ECO:0000313" key="2">
    <source>
        <dbReference type="Proteomes" id="UP000199181"/>
    </source>
</evidence>
<evidence type="ECO:0000313" key="1">
    <source>
        <dbReference type="EMBL" id="SES72103.1"/>
    </source>
</evidence>
<dbReference type="EMBL" id="FOIJ01000001">
    <property type="protein sequence ID" value="SES72103.1"/>
    <property type="molecule type" value="Genomic_DNA"/>
</dbReference>
<dbReference type="Proteomes" id="UP000199181">
    <property type="component" value="Unassembled WGS sequence"/>
</dbReference>